<dbReference type="GO" id="GO:0003924">
    <property type="term" value="F:GTPase activity"/>
    <property type="evidence" value="ECO:0007669"/>
    <property type="project" value="InterPro"/>
</dbReference>
<dbReference type="InterPro" id="IPR035647">
    <property type="entry name" value="EFG_III/V"/>
</dbReference>
<keyword evidence="5" id="KW-0648">Protein biosynthesis</keyword>
<dbReference type="CDD" id="cd01434">
    <property type="entry name" value="EFG_mtEFG1_IV"/>
    <property type="match status" value="1"/>
</dbReference>
<dbReference type="PROSITE" id="PS51722">
    <property type="entry name" value="G_TR_2"/>
    <property type="match status" value="1"/>
</dbReference>
<comment type="function">
    <text evidence="7">Catalyzes the GTP-dependent ribosomal translocation step during translation elongation. During this step, the ribosome changes from the pre-translocational (PRE) to the post-translocational (POST) state as the newly formed A-site-bound peptidyl-tRNA and P-site-bound deacylated tRNA move to the P and E sites, respectively. Catalyzes the coordinated movement of the two tRNA molecules, the mRNA and conformational changes in the ribosome.</text>
</comment>
<keyword evidence="6" id="KW-0342">GTP-binding</keyword>
<evidence type="ECO:0000256" key="8">
    <source>
        <dbReference type="NCBIfam" id="TIGR00484"/>
    </source>
</evidence>
<dbReference type="InterPro" id="IPR027417">
    <property type="entry name" value="P-loop_NTPase"/>
</dbReference>
<dbReference type="SUPFAM" id="SSF52540">
    <property type="entry name" value="P-loop containing nucleoside triphosphate hydrolases"/>
    <property type="match status" value="1"/>
</dbReference>
<reference evidence="11" key="2">
    <citation type="submission" date="2011-03" db="EMBL/GenBank/DDBJ databases">
        <title>The complete genome of Desulfobacca acetoxidans DSM 11109.</title>
        <authorList>
            <consortium name="US DOE Joint Genome Institute (JGI-PGF)"/>
            <person name="Lucas S."/>
            <person name="Copeland A."/>
            <person name="Lapidus A."/>
            <person name="Bruce D."/>
            <person name="Goodwin L."/>
            <person name="Pitluck S."/>
            <person name="Peters L."/>
            <person name="Kyrpides N."/>
            <person name="Mavromatis K."/>
            <person name="Ivanova N."/>
            <person name="Ovchinnikova G."/>
            <person name="Teshima H."/>
            <person name="Detter J.C."/>
            <person name="Han C."/>
            <person name="Land M."/>
            <person name="Hauser L."/>
            <person name="Markowitz V."/>
            <person name="Cheng J.-F."/>
            <person name="Hugenholtz P."/>
            <person name="Woyke T."/>
            <person name="Wu D."/>
            <person name="Spring S."/>
            <person name="Schueler E."/>
            <person name="Brambilla E."/>
            <person name="Klenk H.-P."/>
            <person name="Eisen J.A."/>
        </authorList>
    </citation>
    <scope>NUCLEOTIDE SEQUENCE [LARGE SCALE GENOMIC DNA]</scope>
    <source>
        <strain evidence="11">ATCC 700848 / DSM 11109 / ASRB2</strain>
    </source>
</reference>
<accession>F2NFU3</accession>
<dbReference type="SMART" id="SM00889">
    <property type="entry name" value="EFG_IV"/>
    <property type="match status" value="1"/>
</dbReference>
<dbReference type="Pfam" id="PF00679">
    <property type="entry name" value="EFG_C"/>
    <property type="match status" value="1"/>
</dbReference>
<dbReference type="Pfam" id="PF00009">
    <property type="entry name" value="GTP_EFTU"/>
    <property type="match status" value="1"/>
</dbReference>
<dbReference type="Pfam" id="PF22042">
    <property type="entry name" value="EF-G_D2"/>
    <property type="match status" value="1"/>
</dbReference>
<organism evidence="10 11">
    <name type="scientific">Desulfobacca acetoxidans (strain ATCC 700848 / DSM 11109 / ASRB2)</name>
    <dbReference type="NCBI Taxonomy" id="880072"/>
    <lineage>
        <taxon>Bacteria</taxon>
        <taxon>Pseudomonadati</taxon>
        <taxon>Thermodesulfobacteriota</taxon>
        <taxon>Desulfobaccia</taxon>
        <taxon>Desulfobaccales</taxon>
        <taxon>Desulfobaccaceae</taxon>
        <taxon>Desulfobacca</taxon>
    </lineage>
</organism>
<dbReference type="InterPro" id="IPR009022">
    <property type="entry name" value="EFG_III"/>
</dbReference>
<dbReference type="Pfam" id="PF03764">
    <property type="entry name" value="EFG_IV"/>
    <property type="match status" value="1"/>
</dbReference>
<dbReference type="InterPro" id="IPR005225">
    <property type="entry name" value="Small_GTP-bd"/>
</dbReference>
<dbReference type="GO" id="GO:0032790">
    <property type="term" value="P:ribosome disassembly"/>
    <property type="evidence" value="ECO:0007669"/>
    <property type="project" value="TreeGrafter"/>
</dbReference>
<dbReference type="CDD" id="cd04088">
    <property type="entry name" value="EFG_mtEFG_II"/>
    <property type="match status" value="1"/>
</dbReference>
<dbReference type="Proteomes" id="UP000000483">
    <property type="component" value="Chromosome"/>
</dbReference>
<dbReference type="AlphaFoldDB" id="F2NFU3"/>
<evidence type="ECO:0000256" key="3">
    <source>
        <dbReference type="ARBA" id="ARBA00022741"/>
    </source>
</evidence>
<dbReference type="InterPro" id="IPR041095">
    <property type="entry name" value="EFG_II"/>
</dbReference>
<evidence type="ECO:0000256" key="5">
    <source>
        <dbReference type="ARBA" id="ARBA00022917"/>
    </source>
</evidence>
<proteinExistence type="inferred from homology"/>
<dbReference type="CDD" id="cd03713">
    <property type="entry name" value="EFG_mtEFG_C"/>
    <property type="match status" value="1"/>
</dbReference>
<evidence type="ECO:0000256" key="6">
    <source>
        <dbReference type="ARBA" id="ARBA00023134"/>
    </source>
</evidence>
<gene>
    <name evidence="10" type="ordered locus">Desac_2391</name>
</gene>
<dbReference type="KEGG" id="dao:Desac_2391"/>
<dbReference type="CDD" id="cd04170">
    <property type="entry name" value="EF-G_bact"/>
    <property type="match status" value="1"/>
</dbReference>
<evidence type="ECO:0000313" key="10">
    <source>
        <dbReference type="EMBL" id="AEB10212.1"/>
    </source>
</evidence>
<dbReference type="NCBIfam" id="NF009891">
    <property type="entry name" value="PRK13351.1-1"/>
    <property type="match status" value="1"/>
</dbReference>
<dbReference type="Gene3D" id="3.30.70.870">
    <property type="entry name" value="Elongation Factor G (Translational Gtpase), domain 3"/>
    <property type="match status" value="1"/>
</dbReference>
<dbReference type="SUPFAM" id="SSF54980">
    <property type="entry name" value="EF-G C-terminal domain-like"/>
    <property type="match status" value="2"/>
</dbReference>
<keyword evidence="3" id="KW-0547">Nucleotide-binding</keyword>
<dbReference type="GO" id="GO:0005525">
    <property type="term" value="F:GTP binding"/>
    <property type="evidence" value="ECO:0007669"/>
    <property type="project" value="UniProtKB-UniRule"/>
</dbReference>
<dbReference type="SUPFAM" id="SSF54211">
    <property type="entry name" value="Ribosomal protein S5 domain 2-like"/>
    <property type="match status" value="1"/>
</dbReference>
<dbReference type="NCBIfam" id="NF009379">
    <property type="entry name" value="PRK12740.1-3"/>
    <property type="match status" value="1"/>
</dbReference>
<keyword evidence="11" id="KW-1185">Reference proteome</keyword>
<dbReference type="Gene3D" id="3.30.70.240">
    <property type="match status" value="1"/>
</dbReference>
<protein>
    <recommendedName>
        <fullName evidence="2 8">Elongation factor G</fullName>
    </recommendedName>
</protein>
<evidence type="ECO:0000259" key="9">
    <source>
        <dbReference type="PROSITE" id="PS51722"/>
    </source>
</evidence>
<dbReference type="InterPro" id="IPR009000">
    <property type="entry name" value="Transl_B-barrel_sf"/>
</dbReference>
<dbReference type="EMBL" id="CP002629">
    <property type="protein sequence ID" value="AEB10212.1"/>
    <property type="molecule type" value="Genomic_DNA"/>
</dbReference>
<dbReference type="InterPro" id="IPR035649">
    <property type="entry name" value="EFG_V"/>
</dbReference>
<sequence>MAGKLDHLRNVALIGHSGAGKTSVAEAMLFTAKASNRLGKVDDGSSVLDFEAEEVKRRISISAACHHFDWKKHAIHFVDTPGDDNFLAETRAALQVVDGALVIVDAVDGVKVGTEKVWSYADHSKLPRLVFINKMERERADFNKAVQEISNTLQAKPVLLQIPIGQEASFKGVVDLVAMKAYSFDSTGKFVEGPIPAELADEVESRRGDLLNFAAESDDVLIEKFLEEGQLSTEEILQGLRLGTLGGNFVPVLCGGATQNLGVNLLMDAINAYLPSPTDRGAISGINPKTKEEISLEADPDGPFCAYVFKTVADPYAGRLSIFRIYSGTLKADSTVWNAGKEAAERFGQLFLPEGKNQKSVESSGPGTFAAVAKLKETVTGDTLCEEAKPIILPTPEPYKTVVTFAVEPKSRGDEDKVFSSISRLIEEDPSLSLTRTAETKEILLSGMGQVHIEATVEKLKRKFGVEVNLKTPKVPYRETIKNSTKVQGKYKRQSGGRGQYGDTWLDISPLPRGGGFEFVDKIVGGVIPKQYIPAVEKGIVEAMLEGELSGNPVVDVKVMLYDGSFHEVDSSEMAFKIAGSMGFKKGFMACQPTLLEPVMQMKVTVPEDFMGDIIGDLNGRRGRVLGVDSKGSLQIITANVPLSEVQHYQPDLTSKTGGRGTFEMEFSHYEEVPPPLAEKIIAQAKAAKEKE</sequence>
<dbReference type="FunFam" id="3.30.230.10:FF:000003">
    <property type="entry name" value="Elongation factor G"/>
    <property type="match status" value="1"/>
</dbReference>
<dbReference type="Gene3D" id="3.30.230.10">
    <property type="match status" value="1"/>
</dbReference>
<dbReference type="PRINTS" id="PR00315">
    <property type="entry name" value="ELONGATNFCT"/>
</dbReference>
<dbReference type="PANTHER" id="PTHR43261">
    <property type="entry name" value="TRANSLATION ELONGATION FACTOR G-RELATED"/>
    <property type="match status" value="1"/>
</dbReference>
<dbReference type="Pfam" id="PF14492">
    <property type="entry name" value="EFG_III"/>
    <property type="match status" value="1"/>
</dbReference>
<dbReference type="SMART" id="SM00838">
    <property type="entry name" value="EFG_C"/>
    <property type="match status" value="1"/>
</dbReference>
<evidence type="ECO:0000256" key="2">
    <source>
        <dbReference type="ARBA" id="ARBA00017872"/>
    </source>
</evidence>
<dbReference type="SUPFAM" id="SSF50447">
    <property type="entry name" value="Translation proteins"/>
    <property type="match status" value="1"/>
</dbReference>
<dbReference type="NCBIfam" id="TIGR00231">
    <property type="entry name" value="small_GTP"/>
    <property type="match status" value="1"/>
</dbReference>
<dbReference type="Gene3D" id="2.40.30.10">
    <property type="entry name" value="Translation factors"/>
    <property type="match status" value="1"/>
</dbReference>
<dbReference type="InterPro" id="IPR014721">
    <property type="entry name" value="Ribsml_uS5_D2-typ_fold_subgr"/>
</dbReference>
<dbReference type="CDD" id="cd16262">
    <property type="entry name" value="EFG_III"/>
    <property type="match status" value="1"/>
</dbReference>
<dbReference type="InterPro" id="IPR005517">
    <property type="entry name" value="Transl_elong_EFG/EF2_IV"/>
</dbReference>
<dbReference type="NCBIfam" id="TIGR00484">
    <property type="entry name" value="EF-G"/>
    <property type="match status" value="1"/>
</dbReference>
<feature type="domain" description="Tr-type G" evidence="9">
    <location>
        <begin position="6"/>
        <end position="278"/>
    </location>
</feature>
<dbReference type="InterPro" id="IPR020568">
    <property type="entry name" value="Ribosomal_Su5_D2-typ_SF"/>
</dbReference>
<dbReference type="FunFam" id="3.30.70.870:FF:000016">
    <property type="entry name" value="Translation elongation factor G"/>
    <property type="match status" value="1"/>
</dbReference>
<dbReference type="GO" id="GO:0003746">
    <property type="term" value="F:translation elongation factor activity"/>
    <property type="evidence" value="ECO:0007669"/>
    <property type="project" value="UniProtKB-UniRule"/>
</dbReference>
<dbReference type="InterPro" id="IPR000640">
    <property type="entry name" value="EFG_V-like"/>
</dbReference>
<evidence type="ECO:0000313" key="11">
    <source>
        <dbReference type="Proteomes" id="UP000000483"/>
    </source>
</evidence>
<dbReference type="PANTHER" id="PTHR43261:SF7">
    <property type="entry name" value="ELONGATION FACTOR G-LIKE PROTEIN"/>
    <property type="match status" value="1"/>
</dbReference>
<dbReference type="STRING" id="880072.Desac_2391"/>
<dbReference type="InterPro" id="IPR004540">
    <property type="entry name" value="Transl_elong_EFG/EF2"/>
</dbReference>
<evidence type="ECO:0000256" key="7">
    <source>
        <dbReference type="ARBA" id="ARBA00024731"/>
    </source>
</evidence>
<dbReference type="HOGENOM" id="CLU_002794_4_1_7"/>
<dbReference type="RefSeq" id="WP_013707321.1">
    <property type="nucleotide sequence ID" value="NC_015388.1"/>
</dbReference>
<dbReference type="Gene3D" id="3.40.50.300">
    <property type="entry name" value="P-loop containing nucleotide triphosphate hydrolases"/>
    <property type="match status" value="1"/>
</dbReference>
<dbReference type="FunFam" id="3.30.70.240:FF:000001">
    <property type="entry name" value="Elongation factor G"/>
    <property type="match status" value="1"/>
</dbReference>
<comment type="similarity">
    <text evidence="1">Belongs to the TRAFAC class translation factor GTPase superfamily. Classic translation factor GTPase family. EF-G/EF-2 subfamily.</text>
</comment>
<evidence type="ECO:0000256" key="4">
    <source>
        <dbReference type="ARBA" id="ARBA00022768"/>
    </source>
</evidence>
<dbReference type="NCBIfam" id="NF009381">
    <property type="entry name" value="PRK12740.1-5"/>
    <property type="match status" value="1"/>
</dbReference>
<reference evidence="10 11" key="1">
    <citation type="journal article" date="2011" name="Stand. Genomic Sci.">
        <title>Complete genome sequence of the acetate-degrading sulfate reducer Desulfobacca acetoxidans type strain (ASRB2).</title>
        <authorList>
            <person name="Goker M."/>
            <person name="Teshima H."/>
            <person name="Lapidus A."/>
            <person name="Nolan M."/>
            <person name="Lucas S."/>
            <person name="Hammon N."/>
            <person name="Deshpande S."/>
            <person name="Cheng J.F."/>
            <person name="Tapia R."/>
            <person name="Han C."/>
            <person name="Goodwin L."/>
            <person name="Pitluck S."/>
            <person name="Huntemann M."/>
            <person name="Liolios K."/>
            <person name="Ivanova N."/>
            <person name="Pagani I."/>
            <person name="Mavromatis K."/>
            <person name="Ovchinikova G."/>
            <person name="Pati A."/>
            <person name="Chen A."/>
            <person name="Palaniappan K."/>
            <person name="Land M."/>
            <person name="Hauser L."/>
            <person name="Brambilla E.M."/>
            <person name="Rohde M."/>
            <person name="Spring S."/>
            <person name="Detter J.C."/>
            <person name="Woyke T."/>
            <person name="Bristow J."/>
            <person name="Eisen J.A."/>
            <person name="Markowitz V."/>
            <person name="Hugenholtz P."/>
            <person name="Kyrpides N.C."/>
            <person name="Klenk H.P."/>
        </authorList>
    </citation>
    <scope>NUCLEOTIDE SEQUENCE [LARGE SCALE GENOMIC DNA]</scope>
    <source>
        <strain evidence="11">ATCC 700848 / DSM 11109 / ASRB2</strain>
    </source>
</reference>
<dbReference type="OrthoDB" id="9760518at2"/>
<name>F2NFU3_DESAR</name>
<dbReference type="InterPro" id="IPR047872">
    <property type="entry name" value="EFG_IV"/>
</dbReference>
<keyword evidence="4 10" id="KW-0251">Elongation factor</keyword>
<dbReference type="eggNOG" id="COG0480">
    <property type="taxonomic scope" value="Bacteria"/>
</dbReference>
<evidence type="ECO:0000256" key="1">
    <source>
        <dbReference type="ARBA" id="ARBA00005870"/>
    </source>
</evidence>
<dbReference type="InterPro" id="IPR053905">
    <property type="entry name" value="EF-G-like_DII"/>
</dbReference>
<dbReference type="InterPro" id="IPR000795">
    <property type="entry name" value="T_Tr_GTP-bd_dom"/>
</dbReference>